<dbReference type="Proteomes" id="UP000060016">
    <property type="component" value="Chromosome"/>
</dbReference>
<dbReference type="KEGG" id="crie:AK829_08205"/>
<keyword evidence="2" id="KW-1185">Reference proteome</keyword>
<organism evidence="1 2">
    <name type="scientific">Corynebacterium riegelii</name>
    <dbReference type="NCBI Taxonomy" id="156976"/>
    <lineage>
        <taxon>Bacteria</taxon>
        <taxon>Bacillati</taxon>
        <taxon>Actinomycetota</taxon>
        <taxon>Actinomycetes</taxon>
        <taxon>Mycobacteriales</taxon>
        <taxon>Corynebacteriaceae</taxon>
        <taxon>Corynebacterium</taxon>
    </lineage>
</organism>
<dbReference type="AlphaFoldDB" id="A0A0K1RCJ2"/>
<accession>A0A0K1RCJ2</accession>
<gene>
    <name evidence="1" type="ORF">AK829_08205</name>
</gene>
<protein>
    <recommendedName>
        <fullName evidence="3">DUF4352 domain-containing protein</fullName>
    </recommendedName>
</protein>
<reference evidence="1 2" key="1">
    <citation type="submission" date="2015-08" db="EMBL/GenBank/DDBJ databases">
        <authorList>
            <person name="Babu N.S."/>
            <person name="Beckwith C.J."/>
            <person name="Beseler K.G."/>
            <person name="Brison A."/>
            <person name="Carone J.V."/>
            <person name="Caskin T.P."/>
            <person name="Diamond M."/>
            <person name="Durham M.E."/>
            <person name="Foxe J.M."/>
            <person name="Go M."/>
            <person name="Henderson B.A."/>
            <person name="Jones I.B."/>
            <person name="McGettigan J.A."/>
            <person name="Micheletti S.J."/>
            <person name="Nasrallah M.E."/>
            <person name="Ortiz D."/>
            <person name="Piller C.R."/>
            <person name="Privatt S.R."/>
            <person name="Schneider S.L."/>
            <person name="Sharp S."/>
            <person name="Smith T.C."/>
            <person name="Stanton J.D."/>
            <person name="Ullery H.E."/>
            <person name="Wilson R.J."/>
            <person name="Serrano M.G."/>
            <person name="Buck G."/>
            <person name="Lee V."/>
            <person name="Wang Y."/>
            <person name="Carvalho R."/>
            <person name="Voegtly L."/>
            <person name="Shi R."/>
            <person name="Duckworth R."/>
            <person name="Johnson A."/>
            <person name="Loviza R."/>
            <person name="Walstead R."/>
            <person name="Shah Z."/>
            <person name="Kiflezghi M."/>
            <person name="Wade K."/>
            <person name="Ball S.L."/>
            <person name="Bradley K.W."/>
            <person name="Asai D.J."/>
            <person name="Bowman C.A."/>
            <person name="Russell D.A."/>
            <person name="Pope W.H."/>
            <person name="Jacobs-Sera D."/>
            <person name="Hendrix R.W."/>
            <person name="Hatfull G.F."/>
        </authorList>
    </citation>
    <scope>NUCLEOTIDE SEQUENCE [LARGE SCALE GENOMIC DNA]</scope>
    <source>
        <strain evidence="1 2">PUDD_83A45</strain>
    </source>
</reference>
<sequence length="169" mass="18439">MDGIARRVWTVAAVLALLSLGVFLRGQLPNPVDRVFAPFDYTSSAPEIGTVEDTRAYVTPVFNGMGTNASWVVVDFRVTPEASIGFVRGSITAADGTEFTQSNSWSNSCPVLYPGRTVDCTFVFEMPQDKIDNATLRVLASWDHMAPRVAIKLEKPLVEGEIVREGVTV</sequence>
<evidence type="ECO:0000313" key="1">
    <source>
        <dbReference type="EMBL" id="AKV59147.1"/>
    </source>
</evidence>
<evidence type="ECO:0008006" key="3">
    <source>
        <dbReference type="Google" id="ProtNLM"/>
    </source>
</evidence>
<dbReference type="EMBL" id="CP012342">
    <property type="protein sequence ID" value="AKV59147.1"/>
    <property type="molecule type" value="Genomic_DNA"/>
</dbReference>
<evidence type="ECO:0000313" key="2">
    <source>
        <dbReference type="Proteomes" id="UP000060016"/>
    </source>
</evidence>
<proteinExistence type="predicted"/>
<dbReference type="PATRIC" id="fig|156976.3.peg.1643"/>
<name>A0A0K1RCJ2_9CORY</name>
<dbReference type="STRING" id="156976.AK829_08205"/>